<evidence type="ECO:0000313" key="3">
    <source>
        <dbReference type="Proteomes" id="UP001392437"/>
    </source>
</evidence>
<feature type="compositionally biased region" description="Basic and acidic residues" evidence="1">
    <location>
        <begin position="179"/>
        <end position="196"/>
    </location>
</feature>
<sequence>MTSTKESSADKVNGIINSLHTSAKKKRTCSPLRSIGEQQSSTRVSLSAADPSIDGPCHARYPSSEEETDRYLRSLRTNELITLSTKAQCELQERGRSFSSILSGGIGAGAGAGVVSTRGCSNDTTATMAQGKDSRGGRGLGNYIDINLGSGRLSKEKRKHDDADIGREGHIGATTKSTLKPDQDERKKTKKQKNDEGEGEATIAPNTSHEPAATHPASFEGQWPRRDDQVVFQMRYQRDGETQRDEETAKIENADDDGDEIRQRAQQKQEGTTSKKDSVSTTVIATAAKQSLVKKDLREQVEDLDWHYVKEDCWRSPQLCCGDVFEIVDRQECS</sequence>
<feature type="compositionally biased region" description="Basic and acidic residues" evidence="1">
    <location>
        <begin position="236"/>
        <end position="253"/>
    </location>
</feature>
<feature type="compositionally biased region" description="Polar residues" evidence="1">
    <location>
        <begin position="36"/>
        <end position="45"/>
    </location>
</feature>
<dbReference type="EMBL" id="JAQQWP010000004">
    <property type="protein sequence ID" value="KAK8120118.1"/>
    <property type="molecule type" value="Genomic_DNA"/>
</dbReference>
<comment type="caution">
    <text evidence="2">The sequence shown here is derived from an EMBL/GenBank/DDBJ whole genome shotgun (WGS) entry which is preliminary data.</text>
</comment>
<keyword evidence="3" id="KW-1185">Reference proteome</keyword>
<evidence type="ECO:0000313" key="2">
    <source>
        <dbReference type="EMBL" id="KAK8120118.1"/>
    </source>
</evidence>
<gene>
    <name evidence="2" type="ORF">PG999_004238</name>
</gene>
<proteinExistence type="predicted"/>
<feature type="region of interest" description="Disordered" evidence="1">
    <location>
        <begin position="1"/>
        <end position="68"/>
    </location>
</feature>
<evidence type="ECO:0000256" key="1">
    <source>
        <dbReference type="SAM" id="MobiDB-lite"/>
    </source>
</evidence>
<protein>
    <submittedName>
        <fullName evidence="2">Uncharacterized protein</fullName>
    </submittedName>
</protein>
<reference evidence="2 3" key="1">
    <citation type="submission" date="2023-01" db="EMBL/GenBank/DDBJ databases">
        <title>Analysis of 21 Apiospora genomes using comparative genomics revels a genus with tremendous synthesis potential of carbohydrate active enzymes and secondary metabolites.</title>
        <authorList>
            <person name="Sorensen T."/>
        </authorList>
    </citation>
    <scope>NUCLEOTIDE SEQUENCE [LARGE SCALE GENOMIC DNA]</scope>
    <source>
        <strain evidence="2 3">CBS 117206</strain>
    </source>
</reference>
<name>A0AAW0QYT7_9PEZI</name>
<feature type="region of interest" description="Disordered" evidence="1">
    <location>
        <begin position="125"/>
        <end position="279"/>
    </location>
</feature>
<organism evidence="2 3">
    <name type="scientific">Apiospora kogelbergensis</name>
    <dbReference type="NCBI Taxonomy" id="1337665"/>
    <lineage>
        <taxon>Eukaryota</taxon>
        <taxon>Fungi</taxon>
        <taxon>Dikarya</taxon>
        <taxon>Ascomycota</taxon>
        <taxon>Pezizomycotina</taxon>
        <taxon>Sordariomycetes</taxon>
        <taxon>Xylariomycetidae</taxon>
        <taxon>Amphisphaeriales</taxon>
        <taxon>Apiosporaceae</taxon>
        <taxon>Apiospora</taxon>
    </lineage>
</organism>
<feature type="compositionally biased region" description="Basic and acidic residues" evidence="1">
    <location>
        <begin position="159"/>
        <end position="170"/>
    </location>
</feature>
<dbReference type="AlphaFoldDB" id="A0AAW0QYT7"/>
<dbReference type="Proteomes" id="UP001392437">
    <property type="component" value="Unassembled WGS sequence"/>
</dbReference>
<accession>A0AAW0QYT7</accession>